<evidence type="ECO:0000313" key="1">
    <source>
        <dbReference type="EMBL" id="MBJ6361761.1"/>
    </source>
</evidence>
<reference evidence="1" key="1">
    <citation type="submission" date="2020-12" db="EMBL/GenBank/DDBJ databases">
        <authorList>
            <person name="Huq M.A."/>
        </authorList>
    </citation>
    <scope>NUCLEOTIDE SEQUENCE</scope>
    <source>
        <strain evidence="1">MAHUQ-46</strain>
    </source>
</reference>
<comment type="caution">
    <text evidence="1">The sequence shown here is derived from an EMBL/GenBank/DDBJ whole genome shotgun (WGS) entry which is preliminary data.</text>
</comment>
<dbReference type="Proteomes" id="UP000640274">
    <property type="component" value="Unassembled WGS sequence"/>
</dbReference>
<proteinExistence type="predicted"/>
<protein>
    <submittedName>
        <fullName evidence="1">Uncharacterized protein</fullName>
    </submittedName>
</protein>
<name>A0A934J6Q5_9BACL</name>
<dbReference type="RefSeq" id="WP_199019314.1">
    <property type="nucleotide sequence ID" value="NZ_JAELUP010000046.1"/>
</dbReference>
<dbReference type="EMBL" id="JAELUP010000046">
    <property type="protein sequence ID" value="MBJ6361761.1"/>
    <property type="molecule type" value="Genomic_DNA"/>
</dbReference>
<dbReference type="AlphaFoldDB" id="A0A934J6Q5"/>
<accession>A0A934J6Q5</accession>
<evidence type="ECO:0000313" key="2">
    <source>
        <dbReference type="Proteomes" id="UP000640274"/>
    </source>
</evidence>
<keyword evidence="2" id="KW-1185">Reference proteome</keyword>
<sequence length="196" mass="22903">MKISKEQFIQFVHAFEDQNQFEYDDTALLQPNENQIVYHATYRDESNYKSDVKFSLDVPSGEVNWEVAYGWNDAYEEIDALYHQMFGRSEMKDVLTNNNEAQHVYRVLMNLGLAVSKAEQGRIPFSSVFYSIPIRDCLPEHTILATTWHIDDIREYFPEDSSDDHLFEKLREMEKAITDASVAAGWEVIQLMSKEE</sequence>
<organism evidence="1 2">
    <name type="scientific">Paenibacillus roseus</name>
    <dbReference type="NCBI Taxonomy" id="2798579"/>
    <lineage>
        <taxon>Bacteria</taxon>
        <taxon>Bacillati</taxon>
        <taxon>Bacillota</taxon>
        <taxon>Bacilli</taxon>
        <taxon>Bacillales</taxon>
        <taxon>Paenibacillaceae</taxon>
        <taxon>Paenibacillus</taxon>
    </lineage>
</organism>
<gene>
    <name evidence="1" type="ORF">JFN88_10785</name>
</gene>